<dbReference type="PANTHER" id="PTHR48111:SF1">
    <property type="entry name" value="TWO-COMPONENT RESPONSE REGULATOR ORR33"/>
    <property type="match status" value="1"/>
</dbReference>
<feature type="modified residue" description="4-aspartylphosphate" evidence="6">
    <location>
        <position position="60"/>
    </location>
</feature>
<dbReference type="SMART" id="SM00028">
    <property type="entry name" value="TPR"/>
    <property type="match status" value="3"/>
</dbReference>
<dbReference type="InterPro" id="IPR011990">
    <property type="entry name" value="TPR-like_helical_dom_sf"/>
</dbReference>
<keyword evidence="7" id="KW-0802">TPR repeat</keyword>
<protein>
    <submittedName>
        <fullName evidence="9">Response regulator</fullName>
    </submittedName>
</protein>
<dbReference type="PROSITE" id="PS50005">
    <property type="entry name" value="TPR"/>
    <property type="match status" value="1"/>
</dbReference>
<feature type="repeat" description="TPR" evidence="7">
    <location>
        <begin position="234"/>
        <end position="267"/>
    </location>
</feature>
<evidence type="ECO:0000313" key="9">
    <source>
        <dbReference type="EMBL" id="MFC4699179.1"/>
    </source>
</evidence>
<evidence type="ECO:0000259" key="8">
    <source>
        <dbReference type="PROSITE" id="PS50110"/>
    </source>
</evidence>
<gene>
    <name evidence="9" type="ORF">ACFO4O_03290</name>
</gene>
<dbReference type="Pfam" id="PF00072">
    <property type="entry name" value="Response_reg"/>
    <property type="match status" value="1"/>
</dbReference>
<keyword evidence="5" id="KW-0804">Transcription</keyword>
<evidence type="ECO:0000256" key="1">
    <source>
        <dbReference type="ARBA" id="ARBA00022553"/>
    </source>
</evidence>
<feature type="domain" description="Response regulatory" evidence="8">
    <location>
        <begin position="10"/>
        <end position="130"/>
    </location>
</feature>
<sequence>MEKLDYSDKRCLVVEDRRPFLMLLRGLLNALGAKKVNTELSAEAGLKACKLNKYDIIVSDLHLGTNRKNGFEFLEEIRKCHLVKPSTVFIMISGDSARSMVLGSLEKQPDDYLVKPFSQAQLNARITRATQRRVTLAALYSQIDHQKYTLSIETCKHFLQTEPRYTNHLLQLLVKLYWKTEQYDAAEKVLSKVLDERALHWAVCSMAKTHLLKKDFGKAIELAKCVIESSVNTVEAYDIIADAYLQDNKKPEALKYILEALELSPLSIDRHFRVCEIARENGHFELAMHSARSIYELSQRSVHKNINHICGYIRSVLDIAENSEHKSVKNRYLQETSMTMQRLQTDETIHQSPDDFDFDIFESVIHARMLLIEGKQSEAKKSFEQTQIQIEKSFSEYPVAIAADSLKLMFDLGDFEEANKLIKVLRNNEDKVDESILYLIERETANAADTYEKYLKHNKKGVQLYGSGSYQEAYEEFTTAKKVCPLNINVNLNLLQCLVKLIAKTKKPEGQHIVQGRELYRFIEGMPLKDVHHTKFANMREEVEKVIS</sequence>
<comment type="caution">
    <text evidence="9">The sequence shown here is derived from an EMBL/GenBank/DDBJ whole genome shotgun (WGS) entry which is preliminary data.</text>
</comment>
<dbReference type="SUPFAM" id="SSF48452">
    <property type="entry name" value="TPR-like"/>
    <property type="match status" value="1"/>
</dbReference>
<reference evidence="10" key="1">
    <citation type="journal article" date="2019" name="Int. J. Syst. Evol. Microbiol.">
        <title>The Global Catalogue of Microorganisms (GCM) 10K type strain sequencing project: providing services to taxonomists for standard genome sequencing and annotation.</title>
        <authorList>
            <consortium name="The Broad Institute Genomics Platform"/>
            <consortium name="The Broad Institute Genome Sequencing Center for Infectious Disease"/>
            <person name="Wu L."/>
            <person name="Ma J."/>
        </authorList>
    </citation>
    <scope>NUCLEOTIDE SEQUENCE [LARGE SCALE GENOMIC DNA]</scope>
    <source>
        <strain evidence="10">KACC 12507</strain>
    </source>
</reference>
<dbReference type="Gene3D" id="3.40.50.2300">
    <property type="match status" value="1"/>
</dbReference>
<dbReference type="PROSITE" id="PS50110">
    <property type="entry name" value="RESPONSE_REGULATORY"/>
    <property type="match status" value="1"/>
</dbReference>
<keyword evidence="3" id="KW-0805">Transcription regulation</keyword>
<dbReference type="InterPro" id="IPR039420">
    <property type="entry name" value="WalR-like"/>
</dbReference>
<dbReference type="Proteomes" id="UP001595897">
    <property type="component" value="Unassembled WGS sequence"/>
</dbReference>
<dbReference type="RefSeq" id="WP_382405930.1">
    <property type="nucleotide sequence ID" value="NZ_JBHSGU010000002.1"/>
</dbReference>
<evidence type="ECO:0000256" key="2">
    <source>
        <dbReference type="ARBA" id="ARBA00023012"/>
    </source>
</evidence>
<dbReference type="SMART" id="SM00448">
    <property type="entry name" value="REC"/>
    <property type="match status" value="1"/>
</dbReference>
<dbReference type="PANTHER" id="PTHR48111">
    <property type="entry name" value="REGULATOR OF RPOS"/>
    <property type="match status" value="1"/>
</dbReference>
<evidence type="ECO:0000313" key="10">
    <source>
        <dbReference type="Proteomes" id="UP001595897"/>
    </source>
</evidence>
<dbReference type="InterPro" id="IPR015374">
    <property type="entry name" value="ChAPs"/>
</dbReference>
<dbReference type="InterPro" id="IPR001789">
    <property type="entry name" value="Sig_transdc_resp-reg_receiver"/>
</dbReference>
<proteinExistence type="predicted"/>
<name>A0ABV9LT63_9ALTE</name>
<accession>A0ABV9LT63</accession>
<evidence type="ECO:0000256" key="6">
    <source>
        <dbReference type="PROSITE-ProRule" id="PRU00169"/>
    </source>
</evidence>
<evidence type="ECO:0000256" key="5">
    <source>
        <dbReference type="ARBA" id="ARBA00023163"/>
    </source>
</evidence>
<organism evidence="9 10">
    <name type="scientific">Glaciecola siphonariae</name>
    <dbReference type="NCBI Taxonomy" id="521012"/>
    <lineage>
        <taxon>Bacteria</taxon>
        <taxon>Pseudomonadati</taxon>
        <taxon>Pseudomonadota</taxon>
        <taxon>Gammaproteobacteria</taxon>
        <taxon>Alteromonadales</taxon>
        <taxon>Alteromonadaceae</taxon>
        <taxon>Glaciecola</taxon>
    </lineage>
</organism>
<dbReference type="InterPro" id="IPR011006">
    <property type="entry name" value="CheY-like_superfamily"/>
</dbReference>
<evidence type="ECO:0000256" key="4">
    <source>
        <dbReference type="ARBA" id="ARBA00023125"/>
    </source>
</evidence>
<keyword evidence="2" id="KW-0902">Two-component regulatory system</keyword>
<dbReference type="EMBL" id="JBHSGU010000002">
    <property type="protein sequence ID" value="MFC4699179.1"/>
    <property type="molecule type" value="Genomic_DNA"/>
</dbReference>
<evidence type="ECO:0000256" key="3">
    <source>
        <dbReference type="ARBA" id="ARBA00023015"/>
    </source>
</evidence>
<dbReference type="Pfam" id="PF09295">
    <property type="entry name" value="ChAPs"/>
    <property type="match status" value="1"/>
</dbReference>
<dbReference type="Gene3D" id="1.25.40.10">
    <property type="entry name" value="Tetratricopeptide repeat domain"/>
    <property type="match status" value="1"/>
</dbReference>
<dbReference type="InterPro" id="IPR019734">
    <property type="entry name" value="TPR_rpt"/>
</dbReference>
<keyword evidence="10" id="KW-1185">Reference proteome</keyword>
<keyword evidence="1 6" id="KW-0597">Phosphoprotein</keyword>
<keyword evidence="4" id="KW-0238">DNA-binding</keyword>
<evidence type="ECO:0000256" key="7">
    <source>
        <dbReference type="PROSITE-ProRule" id="PRU00339"/>
    </source>
</evidence>
<dbReference type="SUPFAM" id="SSF52172">
    <property type="entry name" value="CheY-like"/>
    <property type="match status" value="1"/>
</dbReference>